<feature type="domain" description="HTH marR-type" evidence="1">
    <location>
        <begin position="1"/>
        <end position="142"/>
    </location>
</feature>
<name>A0A9X4REE3_9ACTN</name>
<dbReference type="GO" id="GO:0006950">
    <property type="term" value="P:response to stress"/>
    <property type="evidence" value="ECO:0007669"/>
    <property type="project" value="TreeGrafter"/>
</dbReference>
<dbReference type="SMART" id="SM00347">
    <property type="entry name" value="HTH_MARR"/>
    <property type="match status" value="1"/>
</dbReference>
<dbReference type="Gene3D" id="1.10.10.10">
    <property type="entry name" value="Winged helix-like DNA-binding domain superfamily/Winged helix DNA-binding domain"/>
    <property type="match status" value="1"/>
</dbReference>
<evidence type="ECO:0000313" key="3">
    <source>
        <dbReference type="Proteomes" id="UP001152755"/>
    </source>
</evidence>
<dbReference type="PANTHER" id="PTHR33164">
    <property type="entry name" value="TRANSCRIPTIONAL REGULATOR, MARR FAMILY"/>
    <property type="match status" value="1"/>
</dbReference>
<reference evidence="2" key="1">
    <citation type="submission" date="2022-08" db="EMBL/GenBank/DDBJ databases">
        <title>Genome analysis of Corynebacteriales strain.</title>
        <authorList>
            <person name="Lee S.D."/>
        </authorList>
    </citation>
    <scope>NUCLEOTIDE SEQUENCE</scope>
    <source>
        <strain evidence="2">D3-21</strain>
    </source>
</reference>
<dbReference type="InterPro" id="IPR036388">
    <property type="entry name" value="WH-like_DNA-bd_sf"/>
</dbReference>
<keyword evidence="3" id="KW-1185">Reference proteome</keyword>
<dbReference type="GO" id="GO:0003700">
    <property type="term" value="F:DNA-binding transcription factor activity"/>
    <property type="evidence" value="ECO:0007669"/>
    <property type="project" value="InterPro"/>
</dbReference>
<accession>A0A9X4REE3</accession>
<evidence type="ECO:0000313" key="2">
    <source>
        <dbReference type="EMBL" id="MDG3015112.1"/>
    </source>
</evidence>
<dbReference type="InterPro" id="IPR039422">
    <property type="entry name" value="MarR/SlyA-like"/>
</dbReference>
<dbReference type="AlphaFoldDB" id="A0A9X4REE3"/>
<dbReference type="PANTHER" id="PTHR33164:SF94">
    <property type="entry name" value="TRANSCRIPTIONAL REGULATORY PROTEIN-RELATED"/>
    <property type="match status" value="1"/>
</dbReference>
<evidence type="ECO:0000259" key="1">
    <source>
        <dbReference type="PROSITE" id="PS50995"/>
    </source>
</evidence>
<dbReference type="SUPFAM" id="SSF46785">
    <property type="entry name" value="Winged helix' DNA-binding domain"/>
    <property type="match status" value="1"/>
</dbReference>
<dbReference type="RefSeq" id="WP_277833751.1">
    <property type="nucleotide sequence ID" value="NZ_JAAIVF010000005.1"/>
</dbReference>
<dbReference type="Proteomes" id="UP001152755">
    <property type="component" value="Unassembled WGS sequence"/>
</dbReference>
<dbReference type="EMBL" id="JANRHA010000006">
    <property type="protein sequence ID" value="MDG3015112.1"/>
    <property type="molecule type" value="Genomic_DNA"/>
</dbReference>
<organism evidence="2 3">
    <name type="scientific">Speluncibacter jeojiensis</name>
    <dbReference type="NCBI Taxonomy" id="2710754"/>
    <lineage>
        <taxon>Bacteria</taxon>
        <taxon>Bacillati</taxon>
        <taxon>Actinomycetota</taxon>
        <taxon>Actinomycetes</taxon>
        <taxon>Mycobacteriales</taxon>
        <taxon>Speluncibacteraceae</taxon>
        <taxon>Speluncibacter</taxon>
    </lineage>
</organism>
<sequence length="158" mass="17100">MSAAHQPTDPEINAFQTATRDLIGVALHSLEILDGEVSLPQFRMMLALNDLGCVASSRVAEALGLGASSVTRLADRLHASGHVLRGEDPRSRSVVTLELSPHGHDVVDKVLDWRHRELSRILSRLAPGELAQTVAGLEHFHQVVGEEYTADLHGPVPL</sequence>
<dbReference type="InterPro" id="IPR000835">
    <property type="entry name" value="HTH_MarR-typ"/>
</dbReference>
<gene>
    <name evidence="2" type="ORF">NVS88_11170</name>
</gene>
<protein>
    <submittedName>
        <fullName evidence="2">MarR family transcriptional regulator</fullName>
    </submittedName>
</protein>
<dbReference type="InterPro" id="IPR036390">
    <property type="entry name" value="WH_DNA-bd_sf"/>
</dbReference>
<proteinExistence type="predicted"/>
<dbReference type="PROSITE" id="PS50995">
    <property type="entry name" value="HTH_MARR_2"/>
    <property type="match status" value="1"/>
</dbReference>
<comment type="caution">
    <text evidence="2">The sequence shown here is derived from an EMBL/GenBank/DDBJ whole genome shotgun (WGS) entry which is preliminary data.</text>
</comment>